<evidence type="ECO:0000256" key="3">
    <source>
        <dbReference type="ARBA" id="ARBA00012438"/>
    </source>
</evidence>
<dbReference type="PANTHER" id="PTHR43065">
    <property type="entry name" value="SENSOR HISTIDINE KINASE"/>
    <property type="match status" value="1"/>
</dbReference>
<dbReference type="InterPro" id="IPR036890">
    <property type="entry name" value="HATPase_C_sf"/>
</dbReference>
<evidence type="ECO:0000259" key="14">
    <source>
        <dbReference type="PROSITE" id="PS50885"/>
    </source>
</evidence>
<dbReference type="InterPro" id="IPR011006">
    <property type="entry name" value="CheY-like_superfamily"/>
</dbReference>
<dbReference type="InterPro" id="IPR036097">
    <property type="entry name" value="HisK_dim/P_sf"/>
</dbReference>
<dbReference type="SMART" id="SM00091">
    <property type="entry name" value="PAS"/>
    <property type="match status" value="1"/>
</dbReference>
<sequence>MQEHPCPYGGYLRCDNPFCEHRYALSEVLHLCSDVLERISQGDPSQKIDLDFERYAVQRLINSINKVSEEVSAMISLTHELAIGICEHFDVLKRLYEGDFTATTSEDYQIEILRMLGHLINKQRDRFVEYINKIKEQHEEILHLYERERTILSSIGIAIIVVEEDMTIEYTNSEFEAFTGYKKEEIEDKMKWTEFFSEEMLDKMIEYHKLRRISPSLAPRQYESKLKDRNGKIKDVCVNVGMVPYTKKSIVSIIDISERKKIQQQLIHSQKMESLGMLSGRVAHEFNNILTGIIGFAGLLYTKIEEPQLRNFVEKIIDAGERARDLAKKLLVFSRKEEFGEPQEVNLNKYLKDFSEFVKTIIGKDIEFKLNLPEEEIFYKIDPSYLEIILMNLVTNARDAMPEGGELSIGLKEISVDVEYSYTHPLVKPGNYIVICVSDTGIGMDEQTKQRIFEPFFTTKPKGKGTGLGLSTVFGLVRQYDGHIHVYSEPKKGTTFKIYLPVKENKMKHLIDKNALKGTETILVVDDDEHTRGFISSFLKEYGYSVYEAKNGDEVLEIFEKNKNQIALSLIDLVMPGISGIEVMNQLKKIKPDAKVIIMSGHPVQLKDVITMEKTIFPEEILFRIRNILDGKE</sequence>
<dbReference type="GO" id="GO:0016020">
    <property type="term" value="C:membrane"/>
    <property type="evidence" value="ECO:0007669"/>
    <property type="project" value="UniProtKB-SubCell"/>
</dbReference>
<dbReference type="PROSITE" id="PS50112">
    <property type="entry name" value="PAS"/>
    <property type="match status" value="1"/>
</dbReference>
<dbReference type="InterPro" id="IPR005467">
    <property type="entry name" value="His_kinase_dom"/>
</dbReference>
<proteinExistence type="predicted"/>
<dbReference type="GO" id="GO:0000155">
    <property type="term" value="F:phosphorelay sensor kinase activity"/>
    <property type="evidence" value="ECO:0007669"/>
    <property type="project" value="InterPro"/>
</dbReference>
<dbReference type="PANTHER" id="PTHR43065:SF46">
    <property type="entry name" value="C4-DICARBOXYLATE TRANSPORT SENSOR PROTEIN DCTB"/>
    <property type="match status" value="1"/>
</dbReference>
<evidence type="ECO:0000256" key="2">
    <source>
        <dbReference type="ARBA" id="ARBA00004370"/>
    </source>
</evidence>
<accession>A0A2J6WQA7</accession>
<keyword evidence="6" id="KW-0547">Nucleotide-binding</keyword>
<dbReference type="Pfam" id="PF02518">
    <property type="entry name" value="HATPase_c"/>
    <property type="match status" value="1"/>
</dbReference>
<dbReference type="CDD" id="cd00156">
    <property type="entry name" value="REC"/>
    <property type="match status" value="1"/>
</dbReference>
<dbReference type="NCBIfam" id="TIGR00229">
    <property type="entry name" value="sensory_box"/>
    <property type="match status" value="1"/>
</dbReference>
<evidence type="ECO:0000256" key="7">
    <source>
        <dbReference type="ARBA" id="ARBA00022777"/>
    </source>
</evidence>
<dbReference type="SMART" id="SM00388">
    <property type="entry name" value="HisKA"/>
    <property type="match status" value="1"/>
</dbReference>
<reference evidence="15 16" key="1">
    <citation type="submission" date="2018-01" db="EMBL/GenBank/DDBJ databases">
        <title>Metagenomic assembled genomes from two thermal pools in the Uzon Caldera, Kamchatka, Russia.</title>
        <authorList>
            <person name="Wilkins L."/>
            <person name="Ettinger C."/>
        </authorList>
    </citation>
    <scope>NUCLEOTIDE SEQUENCE [LARGE SCALE GENOMIC DNA]</scope>
    <source>
        <strain evidence="15">ZAV-04</strain>
    </source>
</reference>
<dbReference type="InterPro" id="IPR001789">
    <property type="entry name" value="Sig_transdc_resp-reg_receiver"/>
</dbReference>
<evidence type="ECO:0000256" key="10">
    <source>
        <dbReference type="PROSITE-ProRule" id="PRU00169"/>
    </source>
</evidence>
<dbReference type="InterPro" id="IPR003660">
    <property type="entry name" value="HAMP_dom"/>
</dbReference>
<name>A0A2J6WQA7_9BACT</name>
<dbReference type="Proteomes" id="UP000242288">
    <property type="component" value="Unassembled WGS sequence"/>
</dbReference>
<dbReference type="InterPro" id="IPR035965">
    <property type="entry name" value="PAS-like_dom_sf"/>
</dbReference>
<evidence type="ECO:0000256" key="6">
    <source>
        <dbReference type="ARBA" id="ARBA00022741"/>
    </source>
</evidence>
<comment type="catalytic activity">
    <reaction evidence="1">
        <text>ATP + protein L-histidine = ADP + protein N-phospho-L-histidine.</text>
        <dbReference type="EC" id="2.7.13.3"/>
    </reaction>
</comment>
<evidence type="ECO:0000256" key="1">
    <source>
        <dbReference type="ARBA" id="ARBA00000085"/>
    </source>
</evidence>
<dbReference type="Gene3D" id="3.30.565.10">
    <property type="entry name" value="Histidine kinase-like ATPase, C-terminal domain"/>
    <property type="match status" value="1"/>
</dbReference>
<dbReference type="SMART" id="SM00448">
    <property type="entry name" value="REC"/>
    <property type="match status" value="1"/>
</dbReference>
<dbReference type="PROSITE" id="PS50109">
    <property type="entry name" value="HIS_KIN"/>
    <property type="match status" value="1"/>
</dbReference>
<keyword evidence="8" id="KW-0067">ATP-binding</keyword>
<dbReference type="InterPro" id="IPR003661">
    <property type="entry name" value="HisK_dim/P_dom"/>
</dbReference>
<dbReference type="SUPFAM" id="SSF55785">
    <property type="entry name" value="PYP-like sensor domain (PAS domain)"/>
    <property type="match status" value="1"/>
</dbReference>
<dbReference type="SUPFAM" id="SSF55874">
    <property type="entry name" value="ATPase domain of HSP90 chaperone/DNA topoisomerase II/histidine kinase"/>
    <property type="match status" value="1"/>
</dbReference>
<evidence type="ECO:0000256" key="9">
    <source>
        <dbReference type="ARBA" id="ARBA00023012"/>
    </source>
</evidence>
<keyword evidence="4 10" id="KW-0597">Phosphoprotein</keyword>
<evidence type="ECO:0000259" key="12">
    <source>
        <dbReference type="PROSITE" id="PS50110"/>
    </source>
</evidence>
<dbReference type="SUPFAM" id="SSF47384">
    <property type="entry name" value="Homodimeric domain of signal transducing histidine kinase"/>
    <property type="match status" value="1"/>
</dbReference>
<dbReference type="Pfam" id="PF00512">
    <property type="entry name" value="HisKA"/>
    <property type="match status" value="1"/>
</dbReference>
<protein>
    <recommendedName>
        <fullName evidence="3">histidine kinase</fullName>
        <ecNumber evidence="3">2.7.13.3</ecNumber>
    </recommendedName>
</protein>
<dbReference type="PROSITE" id="PS50885">
    <property type="entry name" value="HAMP"/>
    <property type="match status" value="1"/>
</dbReference>
<dbReference type="Gene3D" id="1.10.287.130">
    <property type="match status" value="1"/>
</dbReference>
<dbReference type="SMART" id="SM00387">
    <property type="entry name" value="HATPase_c"/>
    <property type="match status" value="1"/>
</dbReference>
<gene>
    <name evidence="15" type="ORF">C0186_01060</name>
</gene>
<evidence type="ECO:0000259" key="13">
    <source>
        <dbReference type="PROSITE" id="PS50112"/>
    </source>
</evidence>
<feature type="domain" description="PAS" evidence="13">
    <location>
        <begin position="144"/>
        <end position="199"/>
    </location>
</feature>
<dbReference type="CDD" id="cd00130">
    <property type="entry name" value="PAS"/>
    <property type="match status" value="1"/>
</dbReference>
<dbReference type="GO" id="GO:0005524">
    <property type="term" value="F:ATP binding"/>
    <property type="evidence" value="ECO:0007669"/>
    <property type="project" value="UniProtKB-KW"/>
</dbReference>
<dbReference type="Gene3D" id="3.30.450.20">
    <property type="entry name" value="PAS domain"/>
    <property type="match status" value="1"/>
</dbReference>
<dbReference type="AlphaFoldDB" id="A0A2J6WQA7"/>
<dbReference type="SUPFAM" id="SSF52172">
    <property type="entry name" value="CheY-like"/>
    <property type="match status" value="1"/>
</dbReference>
<evidence type="ECO:0000256" key="8">
    <source>
        <dbReference type="ARBA" id="ARBA00022840"/>
    </source>
</evidence>
<dbReference type="Pfam" id="PF00072">
    <property type="entry name" value="Response_reg"/>
    <property type="match status" value="1"/>
</dbReference>
<dbReference type="InterPro" id="IPR004358">
    <property type="entry name" value="Sig_transdc_His_kin-like_C"/>
</dbReference>
<comment type="subcellular location">
    <subcellularLocation>
        <location evidence="2">Membrane</location>
    </subcellularLocation>
</comment>
<dbReference type="InterPro" id="IPR003594">
    <property type="entry name" value="HATPase_dom"/>
</dbReference>
<organism evidence="15 16">
    <name type="scientific">Thermodesulfovibrio aggregans</name>
    <dbReference type="NCBI Taxonomy" id="86166"/>
    <lineage>
        <taxon>Bacteria</taxon>
        <taxon>Pseudomonadati</taxon>
        <taxon>Nitrospirota</taxon>
        <taxon>Thermodesulfovibrionia</taxon>
        <taxon>Thermodesulfovibrionales</taxon>
        <taxon>Thermodesulfovibrionaceae</taxon>
        <taxon>Thermodesulfovibrio</taxon>
    </lineage>
</organism>
<feature type="domain" description="Histidine kinase" evidence="11">
    <location>
        <begin position="281"/>
        <end position="504"/>
    </location>
</feature>
<keyword evidence="9" id="KW-0902">Two-component regulatory system</keyword>
<dbReference type="CDD" id="cd00082">
    <property type="entry name" value="HisKA"/>
    <property type="match status" value="1"/>
</dbReference>
<feature type="domain" description="HAMP" evidence="14">
    <location>
        <begin position="23"/>
        <end position="76"/>
    </location>
</feature>
<evidence type="ECO:0000313" key="16">
    <source>
        <dbReference type="Proteomes" id="UP000242288"/>
    </source>
</evidence>
<evidence type="ECO:0000313" key="15">
    <source>
        <dbReference type="EMBL" id="PMP72550.1"/>
    </source>
</evidence>
<feature type="domain" description="Response regulatory" evidence="12">
    <location>
        <begin position="521"/>
        <end position="629"/>
    </location>
</feature>
<dbReference type="EC" id="2.7.13.3" evidence="3"/>
<keyword evidence="7" id="KW-0418">Kinase</keyword>
<dbReference type="PRINTS" id="PR00344">
    <property type="entry name" value="BCTRLSENSOR"/>
</dbReference>
<evidence type="ECO:0000256" key="5">
    <source>
        <dbReference type="ARBA" id="ARBA00022679"/>
    </source>
</evidence>
<dbReference type="EMBL" id="PNIO01000007">
    <property type="protein sequence ID" value="PMP72550.1"/>
    <property type="molecule type" value="Genomic_DNA"/>
</dbReference>
<evidence type="ECO:0000259" key="11">
    <source>
        <dbReference type="PROSITE" id="PS50109"/>
    </source>
</evidence>
<dbReference type="PROSITE" id="PS50110">
    <property type="entry name" value="RESPONSE_REGULATORY"/>
    <property type="match status" value="1"/>
</dbReference>
<dbReference type="InterPro" id="IPR000014">
    <property type="entry name" value="PAS"/>
</dbReference>
<feature type="modified residue" description="4-aspartylphosphate" evidence="10">
    <location>
        <position position="572"/>
    </location>
</feature>
<evidence type="ECO:0000256" key="4">
    <source>
        <dbReference type="ARBA" id="ARBA00022553"/>
    </source>
</evidence>
<comment type="caution">
    <text evidence="15">The sequence shown here is derived from an EMBL/GenBank/DDBJ whole genome shotgun (WGS) entry which is preliminary data.</text>
</comment>
<dbReference type="Gene3D" id="3.40.50.2300">
    <property type="match status" value="1"/>
</dbReference>
<keyword evidence="5" id="KW-0808">Transferase</keyword>